<evidence type="ECO:0000256" key="3">
    <source>
        <dbReference type="ARBA" id="ARBA00023125"/>
    </source>
</evidence>
<gene>
    <name evidence="7" type="ORF">POM88_022649</name>
</gene>
<comment type="subcellular location">
    <subcellularLocation>
        <location evidence="1">Nucleus</location>
    </subcellularLocation>
</comment>
<evidence type="ECO:0000313" key="7">
    <source>
        <dbReference type="EMBL" id="KAK1384914.1"/>
    </source>
</evidence>
<evidence type="ECO:0000256" key="2">
    <source>
        <dbReference type="ARBA" id="ARBA00023015"/>
    </source>
</evidence>
<reference evidence="7" key="2">
    <citation type="submission" date="2023-05" db="EMBL/GenBank/DDBJ databases">
        <authorList>
            <person name="Schelkunov M.I."/>
        </authorList>
    </citation>
    <scope>NUCLEOTIDE SEQUENCE</scope>
    <source>
        <strain evidence="7">Hsosn_3</strain>
        <tissue evidence="7">Leaf</tissue>
    </source>
</reference>
<dbReference type="PANTHER" id="PTHR31072:SF170">
    <property type="entry name" value="TRANSCRIPTION FACTOR TCP15-RELATED"/>
    <property type="match status" value="1"/>
</dbReference>
<dbReference type="EMBL" id="JAUIZM010000005">
    <property type="protein sequence ID" value="KAK1384914.1"/>
    <property type="molecule type" value="Genomic_DNA"/>
</dbReference>
<dbReference type="InterPro" id="IPR005333">
    <property type="entry name" value="Transcription_factor_TCP"/>
</dbReference>
<evidence type="ECO:0000256" key="5">
    <source>
        <dbReference type="ARBA" id="ARBA00023242"/>
    </source>
</evidence>
<dbReference type="InterPro" id="IPR017887">
    <property type="entry name" value="TF_TCP_subgr"/>
</dbReference>
<evidence type="ECO:0000256" key="4">
    <source>
        <dbReference type="ARBA" id="ARBA00023163"/>
    </source>
</evidence>
<dbReference type="PANTHER" id="PTHR31072">
    <property type="entry name" value="TRANSCRIPTION FACTOR TCP4-RELATED"/>
    <property type="match status" value="1"/>
</dbReference>
<keyword evidence="5" id="KW-0539">Nucleus</keyword>
<dbReference type="GO" id="GO:0043565">
    <property type="term" value="F:sequence-specific DNA binding"/>
    <property type="evidence" value="ECO:0007669"/>
    <property type="project" value="TreeGrafter"/>
</dbReference>
<comment type="caution">
    <text evidence="7">The sequence shown here is derived from an EMBL/GenBank/DDBJ whole genome shotgun (WGS) entry which is preliminary data.</text>
</comment>
<dbReference type="PROSITE" id="PS51369">
    <property type="entry name" value="TCP"/>
    <property type="match status" value="1"/>
</dbReference>
<dbReference type="GO" id="GO:0005634">
    <property type="term" value="C:nucleus"/>
    <property type="evidence" value="ECO:0007669"/>
    <property type="project" value="UniProtKB-SubCell"/>
</dbReference>
<dbReference type="GO" id="GO:0003700">
    <property type="term" value="F:DNA-binding transcription factor activity"/>
    <property type="evidence" value="ECO:0007669"/>
    <property type="project" value="InterPro"/>
</dbReference>
<keyword evidence="8" id="KW-1185">Reference proteome</keyword>
<accession>A0AAD8IH51</accession>
<proteinExistence type="predicted"/>
<organism evidence="7 8">
    <name type="scientific">Heracleum sosnowskyi</name>
    <dbReference type="NCBI Taxonomy" id="360622"/>
    <lineage>
        <taxon>Eukaryota</taxon>
        <taxon>Viridiplantae</taxon>
        <taxon>Streptophyta</taxon>
        <taxon>Embryophyta</taxon>
        <taxon>Tracheophyta</taxon>
        <taxon>Spermatophyta</taxon>
        <taxon>Magnoliopsida</taxon>
        <taxon>eudicotyledons</taxon>
        <taxon>Gunneridae</taxon>
        <taxon>Pentapetalae</taxon>
        <taxon>asterids</taxon>
        <taxon>campanulids</taxon>
        <taxon>Apiales</taxon>
        <taxon>Apiaceae</taxon>
        <taxon>Apioideae</taxon>
        <taxon>apioid superclade</taxon>
        <taxon>Tordylieae</taxon>
        <taxon>Tordyliinae</taxon>
        <taxon>Heracleum</taxon>
    </lineage>
</organism>
<keyword evidence="3" id="KW-0238">DNA-binding</keyword>
<feature type="domain" description="TCP" evidence="6">
    <location>
        <begin position="29"/>
        <end position="83"/>
    </location>
</feature>
<sequence length="205" mass="22788">MSLARNFNIESQSSNGLDSSFSVPSRVSKKDRHIKVQGRGRRIRIPYICAARIFQLTRELDFKTDGETIEWIMKHAKDSIIEATGSGTVPAIASVSADGTIRIPETDEASEDVYEDRVSKSSGLDPIKPTPMIAGKKYWMVNERGERQQQVWNVPSVLIGDLGMRMQGPYAAESSMTNTSCTIVSEEYEEIKLMGTIIKIRNGAN</sequence>
<evidence type="ECO:0000313" key="8">
    <source>
        <dbReference type="Proteomes" id="UP001237642"/>
    </source>
</evidence>
<protein>
    <recommendedName>
        <fullName evidence="6">TCP domain-containing protein</fullName>
    </recommendedName>
</protein>
<evidence type="ECO:0000259" key="6">
    <source>
        <dbReference type="PROSITE" id="PS51369"/>
    </source>
</evidence>
<name>A0AAD8IH51_9APIA</name>
<dbReference type="AlphaFoldDB" id="A0AAD8IH51"/>
<reference evidence="7" key="1">
    <citation type="submission" date="2023-02" db="EMBL/GenBank/DDBJ databases">
        <title>Genome of toxic invasive species Heracleum sosnowskyi carries increased number of genes despite the absence of recent whole-genome duplications.</title>
        <authorList>
            <person name="Schelkunov M."/>
            <person name="Shtratnikova V."/>
            <person name="Makarenko M."/>
            <person name="Klepikova A."/>
            <person name="Omelchenko D."/>
            <person name="Novikova G."/>
            <person name="Obukhova E."/>
            <person name="Bogdanov V."/>
            <person name="Penin A."/>
            <person name="Logacheva M."/>
        </authorList>
    </citation>
    <scope>NUCLEOTIDE SEQUENCE</scope>
    <source>
        <strain evidence="7">Hsosn_3</strain>
        <tissue evidence="7">Leaf</tissue>
    </source>
</reference>
<evidence type="ECO:0000256" key="1">
    <source>
        <dbReference type="ARBA" id="ARBA00004123"/>
    </source>
</evidence>
<dbReference type="Pfam" id="PF03634">
    <property type="entry name" value="TCP"/>
    <property type="match status" value="1"/>
</dbReference>
<keyword evidence="2" id="KW-0805">Transcription regulation</keyword>
<keyword evidence="4" id="KW-0804">Transcription</keyword>
<dbReference type="Proteomes" id="UP001237642">
    <property type="component" value="Unassembled WGS sequence"/>
</dbReference>